<dbReference type="Gene3D" id="3.40.30.10">
    <property type="entry name" value="Glutaredoxin"/>
    <property type="match status" value="1"/>
</dbReference>
<evidence type="ECO:0000256" key="1">
    <source>
        <dbReference type="SAM" id="MobiDB-lite"/>
    </source>
</evidence>
<dbReference type="InterPro" id="IPR036249">
    <property type="entry name" value="Thioredoxin-like_sf"/>
</dbReference>
<feature type="domain" description="Thioredoxin" evidence="2">
    <location>
        <begin position="555"/>
        <end position="700"/>
    </location>
</feature>
<keyword evidence="4" id="KW-1185">Reference proteome</keyword>
<comment type="caution">
    <text evidence="3">The sequence shown here is derived from an EMBL/GenBank/DDBJ whole genome shotgun (WGS) entry which is preliminary data.</text>
</comment>
<dbReference type="EMBL" id="JAQNDN010000020">
    <property type="protein sequence ID" value="MDC0672963.1"/>
    <property type="molecule type" value="Genomic_DNA"/>
</dbReference>
<dbReference type="InterPro" id="IPR050553">
    <property type="entry name" value="Thioredoxin_ResA/DsbE_sf"/>
</dbReference>
<dbReference type="InterPro" id="IPR011990">
    <property type="entry name" value="TPR-like_helical_dom_sf"/>
</dbReference>
<organism evidence="3 4">
    <name type="scientific">Nannocystis radixulma</name>
    <dbReference type="NCBI Taxonomy" id="2995305"/>
    <lineage>
        <taxon>Bacteria</taxon>
        <taxon>Pseudomonadati</taxon>
        <taxon>Myxococcota</taxon>
        <taxon>Polyangia</taxon>
        <taxon>Nannocystales</taxon>
        <taxon>Nannocystaceae</taxon>
        <taxon>Nannocystis</taxon>
    </lineage>
</organism>
<name>A0ABT5BGY7_9BACT</name>
<sequence>MSLGAAACGAAPGRVRERPPPAPVDLAERGADRLRDALVALDAGGCAREGEALVREHPDSGRLRAWWIGCVAATGRNFEAEALAAEMLAERPGDVWAELARVLAWRGPPWQLRPQVLSGSAALLATLPAREDALLVRAWALQVRRPGDLLAFVAAEPDAPASARVTGLLHAARGEPSRLPEALAVAHAVPVDDPQFVAVARAMAEWLPGLGRPVEALAWAEAGLRRAPQAAPLLRQRWTLLAGQAGEEPVLADIEAAVAQFADRPEVLLAAADSLRALGQAGRAGPIEATILAEFPTSPAAETVLYQRLAPARVPGETPPILDPDALALRRVMVEAYLARPQHHDPRKLEEVAQWRFEAIVADPSAGPQAIVDAVDVMLAHRQWFPDAYLEAVRALARRTAEITRAEAIARDGIAAIEAFAAALSAAGYEDVDMMRRDRLAVLHTVLGDMYLQAGRLDDAAAALKRAEASTLAPFAELQLLLAELARRRGDHEATDIYLSEGTGLGGAAGEQCLRALEAAYRQRTGGLRGFPQHLAGLEERGRVRRKAEVLGTWIEDARAAPDFTLERAGGGGSVALASLRGKIAVVHFWYNTCGGCLLELPEYAAFAAAHAGDPDVAVVSVHAGGSGGEVAEWMRARGHAFDVVMDAGYSERAGVKSYPSTWFLDQGGRIRFVTGFDGYGGLVRHVREEYGWRIDALRERAGTRVPAGAVAG</sequence>
<dbReference type="PROSITE" id="PS51352">
    <property type="entry name" value="THIOREDOXIN_2"/>
    <property type="match status" value="1"/>
</dbReference>
<evidence type="ECO:0000259" key="2">
    <source>
        <dbReference type="PROSITE" id="PS51352"/>
    </source>
</evidence>
<dbReference type="SUPFAM" id="SSF48452">
    <property type="entry name" value="TPR-like"/>
    <property type="match status" value="1"/>
</dbReference>
<accession>A0ABT5BGY7</accession>
<protein>
    <submittedName>
        <fullName evidence="3">TlpA disulfide reductase family protein</fullName>
    </submittedName>
</protein>
<evidence type="ECO:0000313" key="4">
    <source>
        <dbReference type="Proteomes" id="UP001217838"/>
    </source>
</evidence>
<dbReference type="Proteomes" id="UP001217838">
    <property type="component" value="Unassembled WGS sequence"/>
</dbReference>
<dbReference type="PANTHER" id="PTHR42852:SF17">
    <property type="entry name" value="THIOREDOXIN-LIKE PROTEIN HI_1115"/>
    <property type="match status" value="1"/>
</dbReference>
<feature type="region of interest" description="Disordered" evidence="1">
    <location>
        <begin position="1"/>
        <end position="22"/>
    </location>
</feature>
<evidence type="ECO:0000313" key="3">
    <source>
        <dbReference type="EMBL" id="MDC0672963.1"/>
    </source>
</evidence>
<dbReference type="Gene3D" id="1.25.40.10">
    <property type="entry name" value="Tetratricopeptide repeat domain"/>
    <property type="match status" value="1"/>
</dbReference>
<dbReference type="RefSeq" id="WP_272005249.1">
    <property type="nucleotide sequence ID" value="NZ_JAQNDN010000020.1"/>
</dbReference>
<dbReference type="Pfam" id="PF00578">
    <property type="entry name" value="AhpC-TSA"/>
    <property type="match status" value="1"/>
</dbReference>
<proteinExistence type="predicted"/>
<dbReference type="PANTHER" id="PTHR42852">
    <property type="entry name" value="THIOL:DISULFIDE INTERCHANGE PROTEIN DSBE"/>
    <property type="match status" value="1"/>
</dbReference>
<dbReference type="InterPro" id="IPR013766">
    <property type="entry name" value="Thioredoxin_domain"/>
</dbReference>
<gene>
    <name evidence="3" type="ORF">POL58_34740</name>
</gene>
<dbReference type="SUPFAM" id="SSF52833">
    <property type="entry name" value="Thioredoxin-like"/>
    <property type="match status" value="1"/>
</dbReference>
<reference evidence="3 4" key="1">
    <citation type="submission" date="2022-11" db="EMBL/GenBank/DDBJ databases">
        <title>Minimal conservation of predation-associated metabolite biosynthetic gene clusters underscores biosynthetic potential of Myxococcota including descriptions for ten novel species: Archangium lansinium sp. nov., Myxococcus landrumus sp. nov., Nannocystis bai.</title>
        <authorList>
            <person name="Ahearne A."/>
            <person name="Stevens C."/>
            <person name="Dowd S."/>
        </authorList>
    </citation>
    <scope>NUCLEOTIDE SEQUENCE [LARGE SCALE GENOMIC DNA]</scope>
    <source>
        <strain evidence="3 4">NCELM</strain>
    </source>
</reference>
<dbReference type="CDD" id="cd02966">
    <property type="entry name" value="TlpA_like_family"/>
    <property type="match status" value="1"/>
</dbReference>
<dbReference type="InterPro" id="IPR000866">
    <property type="entry name" value="AhpC/TSA"/>
</dbReference>